<dbReference type="EMBL" id="UYRX01000086">
    <property type="protein sequence ID" value="VDK73293.1"/>
    <property type="molecule type" value="Genomic_DNA"/>
</dbReference>
<dbReference type="GO" id="GO:0030234">
    <property type="term" value="F:enzyme regulator activity"/>
    <property type="evidence" value="ECO:0007669"/>
    <property type="project" value="UniProtKB-UniRule"/>
</dbReference>
<dbReference type="GO" id="GO:0043161">
    <property type="term" value="P:proteasome-mediated ubiquitin-dependent protein catabolic process"/>
    <property type="evidence" value="ECO:0007669"/>
    <property type="project" value="TreeGrafter"/>
</dbReference>
<dbReference type="Proteomes" id="UP000277928">
    <property type="component" value="Unassembled WGS sequence"/>
</dbReference>
<dbReference type="InterPro" id="IPR002015">
    <property type="entry name" value="Proteasome/cyclosome_rpt"/>
</dbReference>
<dbReference type="InterPro" id="IPR016024">
    <property type="entry name" value="ARM-type_fold"/>
</dbReference>
<evidence type="ECO:0000259" key="11">
    <source>
        <dbReference type="Pfam" id="PF18051"/>
    </source>
</evidence>
<evidence type="ECO:0000256" key="1">
    <source>
        <dbReference type="ARBA" id="ARBA00002362"/>
    </source>
</evidence>
<sequence>MAGAVVRSLNADAYGEFAEFTLFCCMLSFVCTPCSNEAFAMNLHWKVEKIMVEKKAGIASENKNVAMKKSTTDTGGEKDGKEEKKEKDEMTEEDIKLKEDLEMLMQRLNEGDISLYQPTLETMRSIIRASTTSMTSVPKPLKFMRPHYAAIKEIHKKMTEGSTKKLCADIISVLAMTSDDRNDCINYRMMGKHEPIGDWGHEYVRHLAMEMAEEWRSCGDGSDAHNKRREQLLTLTREIVLHNMKHNAEVEACDLLIEIERLDLLSEYVEEVDHGRVCLYLLSCSPLMPDPDNEILIKTAMNIYRKFGKNFDGLRCAIMLNAVPTMREIVLNTKDILEQKQMAILLGRHQIFLDLEGVENGEKLMELNSNANLHTYFHSLARELDIMEPKTPEGIYKSHLEQSRPFAGSSASDSVRSNLAAAFVNGFVNTGFGVDKMMTEAEDASRWFYKNKEYGMLSAAASQGLVWRWDIDTGLAQCDRFLYVNDDFIKAGTLIAIGIISSGIQDTCDPAAALLMDHINSDRTVMRIGSIFGLGLAYANSKRLAALKKEDGGIVFELKKLLLDTKPSATPEVKGLAALSIGFILVGTCDHVTACELFNYLNEKTAVELQDSNYRFVALGIALIFLGAQQRSEVFVEMVRALPDPFGTMLSTLIDVCAYAGTGNVLKIQKLLHICSEHYETKEAKEAKKKTNKEDKSDNKKEGDTSSEKTDYSTQQAVAVLGIGLIAMGEEIGAQMSLRMFGHLIRYGEPVIRRAVPLALALISTSNPQLSILESLSKFSHDADAETAHNAIFAMGLVGAGTNNARLVSMLRQLASYHHKDQVSLMLVRLAQGMTHMGKGTMTLNPFHSDRQLMCPAAVAGLLTICYAFLEANSSVLNNRQHYLLYSLTLAMQPRLLITLIEDEMNPENLKQVNVSVRVGQAVDVVAQAGKPKSITGFQTHTTPVLMAYGERVELANEEYISLTPYLEGLVILKKNPIYESSTAEIKKK</sequence>
<dbReference type="InterPro" id="IPR016643">
    <property type="entry name" value="26S_Psome_Rpn1"/>
</dbReference>
<proteinExistence type="inferred from homology"/>
<organism evidence="12 13">
    <name type="scientific">Litomosoides sigmodontis</name>
    <name type="common">Filarial nematode worm</name>
    <dbReference type="NCBI Taxonomy" id="42156"/>
    <lineage>
        <taxon>Eukaryota</taxon>
        <taxon>Metazoa</taxon>
        <taxon>Ecdysozoa</taxon>
        <taxon>Nematoda</taxon>
        <taxon>Chromadorea</taxon>
        <taxon>Rhabditida</taxon>
        <taxon>Spirurina</taxon>
        <taxon>Spiruromorpha</taxon>
        <taxon>Filarioidea</taxon>
        <taxon>Onchocercidae</taxon>
        <taxon>Litomosoides</taxon>
    </lineage>
</organism>
<evidence type="ECO:0000256" key="4">
    <source>
        <dbReference type="ARBA" id="ARBA00014928"/>
    </source>
</evidence>
<dbReference type="PANTHER" id="PTHR10943">
    <property type="entry name" value="26S PROTEASOME NON-ATPASE REGULATORY SUBUNIT"/>
    <property type="match status" value="1"/>
</dbReference>
<dbReference type="Pfam" id="PF17781">
    <property type="entry name" value="RPN1_RPN2_N"/>
    <property type="match status" value="1"/>
</dbReference>
<dbReference type="GO" id="GO:0008540">
    <property type="term" value="C:proteasome regulatory particle, base subcomplex"/>
    <property type="evidence" value="ECO:0007669"/>
    <property type="project" value="UniProtKB-UniRule"/>
</dbReference>
<feature type="region of interest" description="Disordered" evidence="9">
    <location>
        <begin position="63"/>
        <end position="92"/>
    </location>
</feature>
<dbReference type="Pfam" id="PF18051">
    <property type="entry name" value="RPN1_C"/>
    <property type="match status" value="1"/>
</dbReference>
<evidence type="ECO:0000256" key="9">
    <source>
        <dbReference type="SAM" id="MobiDB-lite"/>
    </source>
</evidence>
<dbReference type="Gene3D" id="1.25.10.10">
    <property type="entry name" value="Leucine-rich Repeat Variant"/>
    <property type="match status" value="1"/>
</dbReference>
<keyword evidence="13" id="KW-1185">Reference proteome</keyword>
<name>A0A3P6ST86_LITSI</name>
<feature type="compositionally biased region" description="Basic and acidic residues" evidence="9">
    <location>
        <begin position="75"/>
        <end position="92"/>
    </location>
</feature>
<protein>
    <recommendedName>
        <fullName evidence="4 8">26S proteasome non-ATPase regulatory subunit 2</fullName>
    </recommendedName>
</protein>
<gene>
    <name evidence="12" type="ORF">NLS_LOCUS2058</name>
</gene>
<evidence type="ECO:0000256" key="3">
    <source>
        <dbReference type="ARBA" id="ARBA00005460"/>
    </source>
</evidence>
<evidence type="ECO:0000256" key="2">
    <source>
        <dbReference type="ARBA" id="ARBA00004031"/>
    </source>
</evidence>
<dbReference type="STRING" id="42156.A0A3P6ST86"/>
<dbReference type="PANTHER" id="PTHR10943:SF1">
    <property type="entry name" value="26S PROTEASOME NON-ATPASE REGULATORY SUBUNIT 2"/>
    <property type="match status" value="1"/>
</dbReference>
<comment type="subunit">
    <text evidence="7">Component of the 19S proteasome regulatory particle complex. The 26S proteasome consists of a 20S core particle (CP) and two 19S regulatory subunits (RP). The regulatory particle is made of a lid composed of 9 subunits, a base containing 6 ATPases and few additional components including PSMD2. Interacts with RPGRIP1L. Interacts with CRY1 in a KDM8-dependent manner. Interacts (via C-terminus) with phosphatase UBLCP1 (via ubiquitin-like domain); the interaction recruits UBLCP1 to the 19S regulatory particle where it dephosphorylates 19S subunit PSMC2/RPT1 which impairs PSMC2 ATPase activity and disrupts 26S proteasome assembly.</text>
</comment>
<accession>A0A3P6ST86</accession>
<dbReference type="OrthoDB" id="10252509at2759"/>
<dbReference type="SUPFAM" id="SSF48371">
    <property type="entry name" value="ARM repeat"/>
    <property type="match status" value="1"/>
</dbReference>
<dbReference type="AlphaFoldDB" id="A0A3P6ST86"/>
<dbReference type="InterPro" id="IPR040892">
    <property type="entry name" value="RPN1_N"/>
</dbReference>
<feature type="domain" description="26S proteasome non-ATPase regulatory subunit RPN1 C-terminal" evidence="11">
    <location>
        <begin position="926"/>
        <end position="979"/>
    </location>
</feature>
<keyword evidence="5" id="KW-0677">Repeat</keyword>
<evidence type="ECO:0000313" key="13">
    <source>
        <dbReference type="Proteomes" id="UP000277928"/>
    </source>
</evidence>
<dbReference type="FunFam" id="1.25.10.10:FF:000026">
    <property type="entry name" value="26S proteasome non-ATPase regulatory subunit 2"/>
    <property type="match status" value="1"/>
</dbReference>
<dbReference type="GO" id="GO:0005634">
    <property type="term" value="C:nucleus"/>
    <property type="evidence" value="ECO:0007669"/>
    <property type="project" value="TreeGrafter"/>
</dbReference>
<dbReference type="GO" id="GO:0034515">
    <property type="term" value="C:proteasome storage granule"/>
    <property type="evidence" value="ECO:0007669"/>
    <property type="project" value="TreeGrafter"/>
</dbReference>
<evidence type="ECO:0000256" key="7">
    <source>
        <dbReference type="ARBA" id="ARBA00046857"/>
    </source>
</evidence>
<evidence type="ECO:0000256" key="8">
    <source>
        <dbReference type="PIRNR" id="PIRNR015965"/>
    </source>
</evidence>
<comment type="function">
    <text evidence="2">Binds to the intracellular domain of tumor necrosis factor type 1 receptor. The binding domain of TRAP1 and TRAP2 resides outside the death domain of TNFR1.</text>
</comment>
<feature type="domain" description="RPN1 N-terminal" evidence="10">
    <location>
        <begin position="101"/>
        <end position="401"/>
    </location>
</feature>
<feature type="region of interest" description="Disordered" evidence="9">
    <location>
        <begin position="683"/>
        <end position="710"/>
    </location>
</feature>
<comment type="function">
    <text evidence="1 8">Component of the 26S proteasome, a multiprotein complex involved in the ATP-dependent degradation of ubiquitinated proteins. This complex plays a key role in the maintenance of protein homeostasis by removing misfolded or damaged proteins, which could impair cellular functions, and by removing proteins whose functions are no longer required. Therefore, the proteasome participates in numerous cellular processes, including cell cycle progression, apoptosis, or DNA damage repair.</text>
</comment>
<keyword evidence="6 8" id="KW-0647">Proteasome</keyword>
<dbReference type="PIRSF" id="PIRSF015965">
    <property type="entry name" value="26S_Psome_Rpn1"/>
    <property type="match status" value="1"/>
</dbReference>
<evidence type="ECO:0000256" key="5">
    <source>
        <dbReference type="ARBA" id="ARBA00022737"/>
    </source>
</evidence>
<evidence type="ECO:0000256" key="6">
    <source>
        <dbReference type="ARBA" id="ARBA00022942"/>
    </source>
</evidence>
<evidence type="ECO:0000259" key="10">
    <source>
        <dbReference type="Pfam" id="PF17781"/>
    </source>
</evidence>
<dbReference type="GO" id="GO:0042176">
    <property type="term" value="P:regulation of protein catabolic process"/>
    <property type="evidence" value="ECO:0007669"/>
    <property type="project" value="InterPro"/>
</dbReference>
<dbReference type="Pfam" id="PF01851">
    <property type="entry name" value="PC_rep"/>
    <property type="match status" value="1"/>
</dbReference>
<dbReference type="OMA" id="GTCNGDI"/>
<dbReference type="InterPro" id="IPR011989">
    <property type="entry name" value="ARM-like"/>
</dbReference>
<feature type="compositionally biased region" description="Basic and acidic residues" evidence="9">
    <location>
        <begin position="692"/>
        <end position="710"/>
    </location>
</feature>
<dbReference type="InterPro" id="IPR041433">
    <property type="entry name" value="RPN1_C"/>
</dbReference>
<reference evidence="12 13" key="1">
    <citation type="submission" date="2018-08" db="EMBL/GenBank/DDBJ databases">
        <authorList>
            <person name="Laetsch R D."/>
            <person name="Stevens L."/>
            <person name="Kumar S."/>
            <person name="Blaxter L. M."/>
        </authorList>
    </citation>
    <scope>NUCLEOTIDE SEQUENCE [LARGE SCALE GENOMIC DNA]</scope>
</reference>
<evidence type="ECO:0000313" key="12">
    <source>
        <dbReference type="EMBL" id="VDK73293.1"/>
    </source>
</evidence>
<comment type="similarity">
    <text evidence="3 8">Belongs to the proteasome subunit S2 family.</text>
</comment>